<dbReference type="EMBL" id="MU152810">
    <property type="protein sequence ID" value="KAF9440151.1"/>
    <property type="molecule type" value="Genomic_DNA"/>
</dbReference>
<feature type="non-terminal residue" evidence="1">
    <location>
        <position position="1"/>
    </location>
</feature>
<evidence type="ECO:0000313" key="1">
    <source>
        <dbReference type="EMBL" id="KAF9440151.1"/>
    </source>
</evidence>
<dbReference type="GO" id="GO:0003676">
    <property type="term" value="F:nucleic acid binding"/>
    <property type="evidence" value="ECO:0007669"/>
    <property type="project" value="InterPro"/>
</dbReference>
<dbReference type="AlphaFoldDB" id="A0A9P6BUJ7"/>
<sequence>LDWPSSSPNLNIIEHAWDQLDHLVCAHEALPQNQDELWAALQEEWDNISQEALDHLFDSMPYHVQAVINA</sequence>
<name>A0A9P6BUJ7_9AGAR</name>
<protein>
    <recommendedName>
        <fullName evidence="3">Tc1-like transposase DDE domain-containing protein</fullName>
    </recommendedName>
</protein>
<dbReference type="Proteomes" id="UP000807342">
    <property type="component" value="Unassembled WGS sequence"/>
</dbReference>
<evidence type="ECO:0000313" key="2">
    <source>
        <dbReference type="Proteomes" id="UP000807342"/>
    </source>
</evidence>
<dbReference type="OrthoDB" id="3226274at2759"/>
<organism evidence="1 2">
    <name type="scientific">Macrolepiota fuliginosa MF-IS2</name>
    <dbReference type="NCBI Taxonomy" id="1400762"/>
    <lineage>
        <taxon>Eukaryota</taxon>
        <taxon>Fungi</taxon>
        <taxon>Dikarya</taxon>
        <taxon>Basidiomycota</taxon>
        <taxon>Agaricomycotina</taxon>
        <taxon>Agaricomycetes</taxon>
        <taxon>Agaricomycetidae</taxon>
        <taxon>Agaricales</taxon>
        <taxon>Agaricineae</taxon>
        <taxon>Agaricaceae</taxon>
        <taxon>Macrolepiota</taxon>
    </lineage>
</organism>
<dbReference type="Gene3D" id="3.30.420.10">
    <property type="entry name" value="Ribonuclease H-like superfamily/Ribonuclease H"/>
    <property type="match status" value="1"/>
</dbReference>
<keyword evidence="2" id="KW-1185">Reference proteome</keyword>
<proteinExistence type="predicted"/>
<gene>
    <name evidence="1" type="ORF">P691DRAFT_688600</name>
</gene>
<reference evidence="1" key="1">
    <citation type="submission" date="2020-11" db="EMBL/GenBank/DDBJ databases">
        <authorList>
            <consortium name="DOE Joint Genome Institute"/>
            <person name="Ahrendt S."/>
            <person name="Riley R."/>
            <person name="Andreopoulos W."/>
            <person name="Labutti K."/>
            <person name="Pangilinan J."/>
            <person name="Ruiz-Duenas F.J."/>
            <person name="Barrasa J.M."/>
            <person name="Sanchez-Garcia M."/>
            <person name="Camarero S."/>
            <person name="Miyauchi S."/>
            <person name="Serrano A."/>
            <person name="Linde D."/>
            <person name="Babiker R."/>
            <person name="Drula E."/>
            <person name="Ayuso-Fernandez I."/>
            <person name="Pacheco R."/>
            <person name="Padilla G."/>
            <person name="Ferreira P."/>
            <person name="Barriuso J."/>
            <person name="Kellner H."/>
            <person name="Castanera R."/>
            <person name="Alfaro M."/>
            <person name="Ramirez L."/>
            <person name="Pisabarro A.G."/>
            <person name="Kuo A."/>
            <person name="Tritt A."/>
            <person name="Lipzen A."/>
            <person name="He G."/>
            <person name="Yan M."/>
            <person name="Ng V."/>
            <person name="Cullen D."/>
            <person name="Martin F."/>
            <person name="Rosso M.-N."/>
            <person name="Henrissat B."/>
            <person name="Hibbett D."/>
            <person name="Martinez A.T."/>
            <person name="Grigoriev I.V."/>
        </authorList>
    </citation>
    <scope>NUCLEOTIDE SEQUENCE</scope>
    <source>
        <strain evidence="1">MF-IS2</strain>
    </source>
</reference>
<comment type="caution">
    <text evidence="1">The sequence shown here is derived from an EMBL/GenBank/DDBJ whole genome shotgun (WGS) entry which is preliminary data.</text>
</comment>
<accession>A0A9P6BUJ7</accession>
<evidence type="ECO:0008006" key="3">
    <source>
        <dbReference type="Google" id="ProtNLM"/>
    </source>
</evidence>
<dbReference type="InterPro" id="IPR036397">
    <property type="entry name" value="RNaseH_sf"/>
</dbReference>